<dbReference type="Proteomes" id="UP000075430">
    <property type="component" value="Unassembled WGS sequence"/>
</dbReference>
<gene>
    <name evidence="2" type="ORF">AXI58_16530</name>
</gene>
<name>A0A150F7J9_9BACI</name>
<dbReference type="PROSITE" id="PS51186">
    <property type="entry name" value="GNAT"/>
    <property type="match status" value="1"/>
</dbReference>
<feature type="domain" description="N-acetyltransferase" evidence="1">
    <location>
        <begin position="6"/>
        <end position="156"/>
    </location>
</feature>
<reference evidence="3" key="1">
    <citation type="submission" date="2016-02" db="EMBL/GenBank/DDBJ databases">
        <authorList>
            <person name="Dunlap C."/>
        </authorList>
    </citation>
    <scope>NUCLEOTIDE SEQUENCE [LARGE SCALE GENOMIC DNA]</scope>
    <source>
        <strain evidence="3">NRRL B-41092</strain>
    </source>
</reference>
<evidence type="ECO:0000313" key="2">
    <source>
        <dbReference type="EMBL" id="KXZ18419.1"/>
    </source>
</evidence>
<dbReference type="GO" id="GO:0016747">
    <property type="term" value="F:acyltransferase activity, transferring groups other than amino-acyl groups"/>
    <property type="evidence" value="ECO:0007669"/>
    <property type="project" value="InterPro"/>
</dbReference>
<dbReference type="InterPro" id="IPR000182">
    <property type="entry name" value="GNAT_dom"/>
</dbReference>
<evidence type="ECO:0000259" key="1">
    <source>
        <dbReference type="PROSITE" id="PS51186"/>
    </source>
</evidence>
<dbReference type="AlphaFoldDB" id="A0A150F7J9"/>
<organism evidence="2 3">
    <name type="scientific">Bacillus nakamurai</name>
    <dbReference type="NCBI Taxonomy" id="1793963"/>
    <lineage>
        <taxon>Bacteria</taxon>
        <taxon>Bacillati</taxon>
        <taxon>Bacillota</taxon>
        <taxon>Bacilli</taxon>
        <taxon>Bacillales</taxon>
        <taxon>Bacillaceae</taxon>
        <taxon>Bacillus</taxon>
    </lineage>
</organism>
<dbReference type="EMBL" id="LSBA01000017">
    <property type="protein sequence ID" value="KXZ18419.1"/>
    <property type="molecule type" value="Genomic_DNA"/>
</dbReference>
<dbReference type="InterPro" id="IPR016181">
    <property type="entry name" value="Acyl_CoA_acyltransferase"/>
</dbReference>
<accession>A0A150F7J9</accession>
<dbReference type="RefSeq" id="WP_061521873.1">
    <property type="nucleotide sequence ID" value="NZ_JARLZY010000025.1"/>
</dbReference>
<dbReference type="SUPFAM" id="SSF55729">
    <property type="entry name" value="Acyl-CoA N-acyltransferases (Nat)"/>
    <property type="match status" value="1"/>
</dbReference>
<proteinExistence type="predicted"/>
<sequence>MYFQRINLNKHEETAVSFWKDSFIASFGTADGFNREEYLSWLSGQIQRFPDGFVMAYHMQQPIGQLELSIKTYQHKEIGYVHLYYIIPQERGRGYGSKLDAYAQDFFRTYGVTEYHLRVSPSNKGALTFYRKQNMQALGLESDGKVIRMRGEVQQK</sequence>
<dbReference type="STRING" id="1793963.AXI58_16530"/>
<evidence type="ECO:0000313" key="3">
    <source>
        <dbReference type="Proteomes" id="UP000075430"/>
    </source>
</evidence>
<comment type="caution">
    <text evidence="2">The sequence shown here is derived from an EMBL/GenBank/DDBJ whole genome shotgun (WGS) entry which is preliminary data.</text>
</comment>
<dbReference type="OrthoDB" id="185406at2"/>
<dbReference type="Pfam" id="PF00583">
    <property type="entry name" value="Acetyltransf_1"/>
    <property type="match status" value="1"/>
</dbReference>
<keyword evidence="3" id="KW-1185">Reference proteome</keyword>
<protein>
    <submittedName>
        <fullName evidence="2">GCN5 family acetyltransferase</fullName>
    </submittedName>
</protein>
<dbReference type="Gene3D" id="3.40.630.30">
    <property type="match status" value="1"/>
</dbReference>
<dbReference type="CDD" id="cd04301">
    <property type="entry name" value="NAT_SF"/>
    <property type="match status" value="1"/>
</dbReference>
<keyword evidence="2" id="KW-0808">Transferase</keyword>